<evidence type="ECO:0000256" key="2">
    <source>
        <dbReference type="ARBA" id="ARBA00005227"/>
    </source>
</evidence>
<keyword evidence="6 7" id="KW-0472">Membrane</keyword>
<evidence type="ECO:0000256" key="7">
    <source>
        <dbReference type="RuleBase" id="RU363079"/>
    </source>
</evidence>
<evidence type="ECO:0000256" key="1">
    <source>
        <dbReference type="ARBA" id="ARBA00004141"/>
    </source>
</evidence>
<feature type="transmembrane region" description="Helical" evidence="7">
    <location>
        <begin position="332"/>
        <end position="358"/>
    </location>
</feature>
<evidence type="ECO:0000256" key="6">
    <source>
        <dbReference type="ARBA" id="ARBA00023136"/>
    </source>
</evidence>
<feature type="chain" id="PRO_5016477779" description="Transmembrane 9 superfamily member" evidence="7">
    <location>
        <begin position="23"/>
        <end position="637"/>
    </location>
</feature>
<dbReference type="GO" id="GO:0007034">
    <property type="term" value="P:vacuolar transport"/>
    <property type="evidence" value="ECO:0007669"/>
    <property type="project" value="TreeGrafter"/>
</dbReference>
<dbReference type="PANTHER" id="PTHR10766:SF111">
    <property type="entry name" value="TRANSMEMBRANE 9 SUPERFAMILY MEMBER 2"/>
    <property type="match status" value="1"/>
</dbReference>
<accession>A0A376B0S7</accession>
<protein>
    <recommendedName>
        <fullName evidence="7">Transmembrane 9 superfamily member</fullName>
    </recommendedName>
</protein>
<gene>
    <name evidence="8" type="ORF">SCODWIG_00047</name>
</gene>
<organism evidence="8 9">
    <name type="scientific">Saccharomycodes ludwigii</name>
    <dbReference type="NCBI Taxonomy" id="36035"/>
    <lineage>
        <taxon>Eukaryota</taxon>
        <taxon>Fungi</taxon>
        <taxon>Dikarya</taxon>
        <taxon>Ascomycota</taxon>
        <taxon>Saccharomycotina</taxon>
        <taxon>Saccharomycetes</taxon>
        <taxon>Saccharomycodales</taxon>
        <taxon>Saccharomycodaceae</taxon>
        <taxon>Saccharomycodes</taxon>
    </lineage>
</organism>
<comment type="subcellular location">
    <subcellularLocation>
        <location evidence="1">Membrane</location>
        <topology evidence="1">Multi-pass membrane protein</topology>
    </subcellularLocation>
</comment>
<comment type="similarity">
    <text evidence="2 7">Belongs to the nonaspanin (TM9SF) (TC 9.A.2) family.</text>
</comment>
<feature type="transmembrane region" description="Helical" evidence="7">
    <location>
        <begin position="597"/>
        <end position="627"/>
    </location>
</feature>
<feature type="transmembrane region" description="Helical" evidence="7">
    <location>
        <begin position="563"/>
        <end position="585"/>
    </location>
</feature>
<sequence length="637" mass="72324">MIHHFLLYLLLIVSSTITKTDAFYLPGVAPTTYHEGDEIPLVVNHLKPTSFYSHKETHIYSYDYYNEKLHFCQPAKIEKQPESLGSVIFGDRLYNSPFILNMLENKTCETLCKTTIPGDDAKFINELIEDDFVQNWLIDGLPVARKAHDPRTNSDFYYAGFDLGYTEGISNDAGEEGKTFYFINHFDITIEYHDRGEGNYRIVGILINPASLERDDVDSCDLTGQAKSLSETEDNEVTFTYSVSFVPSDTLWATRWDKYFHTYDPKIQWFSLINFSIIVVLLSSVMIHSLFRALRNDIQKYNELNLDDEFEQDSGWKLLHADIFRSPIKLSLLSVFVGSGFQIFLMTGFVIFLAMFGLLSPSNRGSLPTVTLVIFALFGFIGSFTSMTIYKFFGGTMWKMNMVMTPILVPGVLFLCVVCLNVFLLFSGSSDVIPFGTLCAIVGIWILLSLPLSFAGSLIAWKKKFSETSLIFSYPPTKTNQIPRQIPVQPWYLRTIAASFVAGIFPFGSIAVQLYFIYNSLWYNKIFYMFGFLFVSFVLLTFTTALVTVLLTYYSLCLENWKWCWRSFIVGGLGVSTYVFIHSILFTKFNLGGFITIVLYCGYSAIISLLIGLCTGALGFLSSLLFVKKIYGAIRVD</sequence>
<proteinExistence type="inferred from homology"/>
<feature type="transmembrane region" description="Helical" evidence="7">
    <location>
        <begin position="432"/>
        <end position="461"/>
    </location>
</feature>
<feature type="signal peptide" evidence="7">
    <location>
        <begin position="1"/>
        <end position="22"/>
    </location>
</feature>
<name>A0A376B0S7_9ASCO</name>
<feature type="transmembrane region" description="Helical" evidence="7">
    <location>
        <begin position="402"/>
        <end position="426"/>
    </location>
</feature>
<dbReference type="VEuPathDB" id="FungiDB:SCODWIG_00047"/>
<dbReference type="AlphaFoldDB" id="A0A376B0S7"/>
<dbReference type="InterPro" id="IPR004240">
    <property type="entry name" value="EMP70"/>
</dbReference>
<feature type="transmembrane region" description="Helical" evidence="7">
    <location>
        <begin position="269"/>
        <end position="291"/>
    </location>
</feature>
<dbReference type="OrthoDB" id="1666796at2759"/>
<evidence type="ECO:0000256" key="3">
    <source>
        <dbReference type="ARBA" id="ARBA00022692"/>
    </source>
</evidence>
<dbReference type="GO" id="GO:0005768">
    <property type="term" value="C:endosome"/>
    <property type="evidence" value="ECO:0007669"/>
    <property type="project" value="TreeGrafter"/>
</dbReference>
<dbReference type="GO" id="GO:0000329">
    <property type="term" value="C:fungal-type vacuole membrane"/>
    <property type="evidence" value="ECO:0007669"/>
    <property type="project" value="TreeGrafter"/>
</dbReference>
<dbReference type="GO" id="GO:0072657">
    <property type="term" value="P:protein localization to membrane"/>
    <property type="evidence" value="ECO:0007669"/>
    <property type="project" value="TreeGrafter"/>
</dbReference>
<keyword evidence="3 7" id="KW-0812">Transmembrane</keyword>
<evidence type="ECO:0000313" key="9">
    <source>
        <dbReference type="Proteomes" id="UP000262825"/>
    </source>
</evidence>
<feature type="transmembrane region" description="Helical" evidence="7">
    <location>
        <begin position="528"/>
        <end position="551"/>
    </location>
</feature>
<keyword evidence="5 7" id="KW-1133">Transmembrane helix</keyword>
<evidence type="ECO:0000256" key="5">
    <source>
        <dbReference type="ARBA" id="ARBA00022989"/>
    </source>
</evidence>
<dbReference type="Pfam" id="PF02990">
    <property type="entry name" value="EMP70"/>
    <property type="match status" value="1"/>
</dbReference>
<feature type="transmembrane region" description="Helical" evidence="7">
    <location>
        <begin position="491"/>
        <end position="516"/>
    </location>
</feature>
<keyword evidence="4 7" id="KW-0732">Signal</keyword>
<evidence type="ECO:0000313" key="8">
    <source>
        <dbReference type="EMBL" id="SSD58286.1"/>
    </source>
</evidence>
<feature type="transmembrane region" description="Helical" evidence="7">
    <location>
        <begin position="370"/>
        <end position="390"/>
    </location>
</feature>
<keyword evidence="9" id="KW-1185">Reference proteome</keyword>
<dbReference type="EMBL" id="UFAJ01000003">
    <property type="protein sequence ID" value="SSD58286.1"/>
    <property type="molecule type" value="Genomic_DNA"/>
</dbReference>
<dbReference type="Proteomes" id="UP000262825">
    <property type="component" value="Unassembled WGS sequence"/>
</dbReference>
<evidence type="ECO:0000256" key="4">
    <source>
        <dbReference type="ARBA" id="ARBA00022729"/>
    </source>
</evidence>
<dbReference type="PANTHER" id="PTHR10766">
    <property type="entry name" value="TRANSMEMBRANE 9 SUPERFAMILY PROTEIN"/>
    <property type="match status" value="1"/>
</dbReference>
<reference evidence="9" key="1">
    <citation type="submission" date="2018-06" db="EMBL/GenBank/DDBJ databases">
        <authorList>
            <person name="Guldener U."/>
        </authorList>
    </citation>
    <scope>NUCLEOTIDE SEQUENCE [LARGE SCALE GENOMIC DNA]</scope>
    <source>
        <strain evidence="9">UTAD17</strain>
    </source>
</reference>